<dbReference type="EMBL" id="BDGG01000005">
    <property type="protein sequence ID" value="GAU99048.1"/>
    <property type="molecule type" value="Genomic_DNA"/>
</dbReference>
<dbReference type="AlphaFoldDB" id="A0A1D1VKN3"/>
<comment type="caution">
    <text evidence="1">The sequence shown here is derived from an EMBL/GenBank/DDBJ whole genome shotgun (WGS) entry which is preliminary data.</text>
</comment>
<protein>
    <submittedName>
        <fullName evidence="1">Uncharacterized protein</fullName>
    </submittedName>
</protein>
<name>A0A1D1VKN3_RAMVA</name>
<keyword evidence="2" id="KW-1185">Reference proteome</keyword>
<dbReference type="Proteomes" id="UP000186922">
    <property type="component" value="Unassembled WGS sequence"/>
</dbReference>
<evidence type="ECO:0000313" key="1">
    <source>
        <dbReference type="EMBL" id="GAU99048.1"/>
    </source>
</evidence>
<reference evidence="1 2" key="1">
    <citation type="journal article" date="2016" name="Nat. Commun.">
        <title>Extremotolerant tardigrade genome and improved radiotolerance of human cultured cells by tardigrade-unique protein.</title>
        <authorList>
            <person name="Hashimoto T."/>
            <person name="Horikawa D.D."/>
            <person name="Saito Y."/>
            <person name="Kuwahara H."/>
            <person name="Kozuka-Hata H."/>
            <person name="Shin-I T."/>
            <person name="Minakuchi Y."/>
            <person name="Ohishi K."/>
            <person name="Motoyama A."/>
            <person name="Aizu T."/>
            <person name="Enomoto A."/>
            <person name="Kondo K."/>
            <person name="Tanaka S."/>
            <person name="Hara Y."/>
            <person name="Koshikawa S."/>
            <person name="Sagara H."/>
            <person name="Miura T."/>
            <person name="Yokobori S."/>
            <person name="Miyagawa K."/>
            <person name="Suzuki Y."/>
            <person name="Kubo T."/>
            <person name="Oyama M."/>
            <person name="Kohara Y."/>
            <person name="Fujiyama A."/>
            <person name="Arakawa K."/>
            <person name="Katayama T."/>
            <person name="Toyoda A."/>
            <person name="Kunieda T."/>
        </authorList>
    </citation>
    <scope>NUCLEOTIDE SEQUENCE [LARGE SCALE GENOMIC DNA]</scope>
    <source>
        <strain evidence="1 2">YOKOZUNA-1</strain>
    </source>
</reference>
<organism evidence="1 2">
    <name type="scientific">Ramazzottius varieornatus</name>
    <name type="common">Water bear</name>
    <name type="synonym">Tardigrade</name>
    <dbReference type="NCBI Taxonomy" id="947166"/>
    <lineage>
        <taxon>Eukaryota</taxon>
        <taxon>Metazoa</taxon>
        <taxon>Ecdysozoa</taxon>
        <taxon>Tardigrada</taxon>
        <taxon>Eutardigrada</taxon>
        <taxon>Parachela</taxon>
        <taxon>Hypsibioidea</taxon>
        <taxon>Ramazzottiidae</taxon>
        <taxon>Ramazzottius</taxon>
    </lineage>
</organism>
<sequence>MGMQLLIGGPSLYTQVSICLQIPPIDETLARLFHRHLLRQYIKPQLPRAFSISLDISLSGIASQPSNLSTVPRQLLSYKTPFAKLRFLFGLSFSTHVQAGRCASFPNQSLRFP</sequence>
<gene>
    <name evidence="1" type="primary">RvY_10101</name>
    <name evidence="1" type="synonym">RvY_10101.2</name>
    <name evidence="1" type="ORF">RvY_10101-2</name>
</gene>
<proteinExistence type="predicted"/>
<accession>A0A1D1VKN3</accession>
<evidence type="ECO:0000313" key="2">
    <source>
        <dbReference type="Proteomes" id="UP000186922"/>
    </source>
</evidence>